<dbReference type="EMBL" id="JAOPGA020000123">
    <property type="protein sequence ID" value="KAL0476939.1"/>
    <property type="molecule type" value="Genomic_DNA"/>
</dbReference>
<name>A0AAW2YK12_9EUKA</name>
<feature type="region of interest" description="Disordered" evidence="1">
    <location>
        <begin position="62"/>
        <end position="109"/>
    </location>
</feature>
<dbReference type="InterPro" id="IPR006476">
    <property type="entry name" value="CHP01589_pln"/>
</dbReference>
<dbReference type="PANTHER" id="PTHR31871:SF1">
    <property type="entry name" value="HISTIDINE-TRNA LIGASE"/>
    <property type="match status" value="1"/>
</dbReference>
<comment type="caution">
    <text evidence="2">The sequence shown here is derived from an EMBL/GenBank/DDBJ whole genome shotgun (WGS) entry which is preliminary data.</text>
</comment>
<organism evidence="2 3">
    <name type="scientific">Acrasis kona</name>
    <dbReference type="NCBI Taxonomy" id="1008807"/>
    <lineage>
        <taxon>Eukaryota</taxon>
        <taxon>Discoba</taxon>
        <taxon>Heterolobosea</taxon>
        <taxon>Tetramitia</taxon>
        <taxon>Eutetramitia</taxon>
        <taxon>Acrasidae</taxon>
        <taxon>Acrasis</taxon>
    </lineage>
</organism>
<dbReference type="Pfam" id="PF09713">
    <property type="entry name" value="A_thal_3526"/>
    <property type="match status" value="1"/>
</dbReference>
<proteinExistence type="predicted"/>
<reference evidence="2 3" key="1">
    <citation type="submission" date="2024-03" db="EMBL/GenBank/DDBJ databases">
        <title>The Acrasis kona genome and developmental transcriptomes reveal deep origins of eukaryotic multicellular pathways.</title>
        <authorList>
            <person name="Sheikh S."/>
            <person name="Fu C.-J."/>
            <person name="Brown M.W."/>
            <person name="Baldauf S.L."/>
        </authorList>
    </citation>
    <scope>NUCLEOTIDE SEQUENCE [LARGE SCALE GENOMIC DNA]</scope>
    <source>
        <strain evidence="2 3">ATCC MYA-3509</strain>
    </source>
</reference>
<feature type="compositionally biased region" description="Polar residues" evidence="1">
    <location>
        <begin position="341"/>
        <end position="351"/>
    </location>
</feature>
<feature type="compositionally biased region" description="Polar residues" evidence="1">
    <location>
        <begin position="7"/>
        <end position="19"/>
    </location>
</feature>
<dbReference type="PANTHER" id="PTHR31871">
    <property type="entry name" value="OS02G0137100 PROTEIN"/>
    <property type="match status" value="1"/>
</dbReference>
<feature type="compositionally biased region" description="Low complexity" evidence="1">
    <location>
        <begin position="243"/>
        <end position="261"/>
    </location>
</feature>
<evidence type="ECO:0000313" key="3">
    <source>
        <dbReference type="Proteomes" id="UP001431209"/>
    </source>
</evidence>
<protein>
    <submittedName>
        <fullName evidence="2">Uncharacterized protein</fullName>
    </submittedName>
</protein>
<feature type="compositionally biased region" description="Low complexity" evidence="1">
    <location>
        <begin position="300"/>
        <end position="309"/>
    </location>
</feature>
<feature type="compositionally biased region" description="Low complexity" evidence="1">
    <location>
        <begin position="69"/>
        <end position="109"/>
    </location>
</feature>
<feature type="region of interest" description="Disordered" evidence="1">
    <location>
        <begin position="1"/>
        <end position="21"/>
    </location>
</feature>
<feature type="region of interest" description="Disordered" evidence="1">
    <location>
        <begin position="333"/>
        <end position="355"/>
    </location>
</feature>
<accession>A0AAW2YK12</accession>
<dbReference type="NCBIfam" id="TIGR01589">
    <property type="entry name" value="A_thal_3526"/>
    <property type="match status" value="1"/>
</dbReference>
<sequence>MSPPNVGVNTPQNFTNNQGAGRIVINPSQASPIGRMTNFPSNSPNPGFASQSFTMNLNRPTQFTNHLFNNNSNNVINNNNNNNNSNNNNNHTLIQPNNTPTQNTSTNTASMTASRNYSVDEVKQAQALIHQCLKSYLSRDETAERLSDRYDNGFVGVVWHKLEQQNPEFFKSYNVRIKIKDQINSFNDLVNEQAQVMKHEGVLVQNNASPSTPVITAALANRMSFSQQPSPSPTLFESRRSGSTIPTTSTNNNNNPTSPITNLSAMTNMSMQPMMKQKVENRSSDPQHLLNKLIQEKTKSTTSNTPNNTDSRHTPTQQELQLQQILNDVSSHGTANVIGGANQNVSSNHTRPTLDVDSDSEYMQQQQIMMQIKQMQNAPNANATVNAASNNGGNQNLFNFQSSGLPIHNFNAPPQSNHSNSNQFSSLLQGFSVLPMNTLGAPTQNNQSEQSNSDRALEDFNFESEYDVEREFDTELDRMFSFGGK</sequence>
<gene>
    <name evidence="2" type="ORF">AKO1_005611</name>
</gene>
<feature type="region of interest" description="Disordered" evidence="1">
    <location>
        <begin position="295"/>
        <end position="318"/>
    </location>
</feature>
<evidence type="ECO:0000256" key="1">
    <source>
        <dbReference type="SAM" id="MobiDB-lite"/>
    </source>
</evidence>
<feature type="region of interest" description="Disordered" evidence="1">
    <location>
        <begin position="225"/>
        <end position="261"/>
    </location>
</feature>
<keyword evidence="3" id="KW-1185">Reference proteome</keyword>
<dbReference type="Proteomes" id="UP001431209">
    <property type="component" value="Unassembled WGS sequence"/>
</dbReference>
<feature type="compositionally biased region" description="Polar residues" evidence="1">
    <location>
        <begin position="225"/>
        <end position="235"/>
    </location>
</feature>
<evidence type="ECO:0000313" key="2">
    <source>
        <dbReference type="EMBL" id="KAL0476939.1"/>
    </source>
</evidence>
<dbReference type="AlphaFoldDB" id="A0AAW2YK12"/>